<feature type="transmembrane region" description="Helical" evidence="2">
    <location>
        <begin position="77"/>
        <end position="97"/>
    </location>
</feature>
<evidence type="ECO:0000256" key="2">
    <source>
        <dbReference type="SAM" id="Phobius"/>
    </source>
</evidence>
<keyword evidence="2" id="KW-1133">Transmembrane helix</keyword>
<evidence type="ECO:0000313" key="3">
    <source>
        <dbReference type="EMBL" id="BCJ35604.1"/>
    </source>
</evidence>
<keyword evidence="2" id="KW-0472">Membrane</keyword>
<protein>
    <submittedName>
        <fullName evidence="3">Uncharacterized protein</fullName>
    </submittedName>
</protein>
<dbReference type="AlphaFoldDB" id="A0A7R7DPN3"/>
<feature type="compositionally biased region" description="Basic and acidic residues" evidence="1">
    <location>
        <begin position="11"/>
        <end position="27"/>
    </location>
</feature>
<keyword evidence="2" id="KW-0812">Transmembrane</keyword>
<dbReference type="Proteomes" id="UP000611640">
    <property type="component" value="Chromosome"/>
</dbReference>
<evidence type="ECO:0000256" key="1">
    <source>
        <dbReference type="SAM" id="MobiDB-lite"/>
    </source>
</evidence>
<evidence type="ECO:0000313" key="4">
    <source>
        <dbReference type="Proteomes" id="UP000611640"/>
    </source>
</evidence>
<sequence length="98" mass="10976">MADEATVQTMDEGKQPAERDEPAKASGEDTEQEVPSLRDELRTAAQYGVAGRWATRRRAKIRAEIERNRRGDYKVPTWVLGLILAVVVIGWVLLIVLS</sequence>
<feature type="region of interest" description="Disordered" evidence="1">
    <location>
        <begin position="1"/>
        <end position="36"/>
    </location>
</feature>
<proteinExistence type="predicted"/>
<reference evidence="3 4" key="1">
    <citation type="submission" date="2020-08" db="EMBL/GenBank/DDBJ databases">
        <title>Whole genome shotgun sequence of Actinocatenispora thailandica NBRC 105041.</title>
        <authorList>
            <person name="Komaki H."/>
            <person name="Tamura T."/>
        </authorList>
    </citation>
    <scope>NUCLEOTIDE SEQUENCE [LARGE SCALE GENOMIC DNA]</scope>
    <source>
        <strain evidence="3 4">NBRC 105041</strain>
    </source>
</reference>
<accession>A0A7R7DPN3</accession>
<organism evidence="3 4">
    <name type="scientific">Actinocatenispora thailandica</name>
    <dbReference type="NCBI Taxonomy" id="227318"/>
    <lineage>
        <taxon>Bacteria</taxon>
        <taxon>Bacillati</taxon>
        <taxon>Actinomycetota</taxon>
        <taxon>Actinomycetes</taxon>
        <taxon>Micromonosporales</taxon>
        <taxon>Micromonosporaceae</taxon>
        <taxon>Actinocatenispora</taxon>
    </lineage>
</organism>
<keyword evidence="4" id="KW-1185">Reference proteome</keyword>
<dbReference type="RefSeq" id="WP_203966761.1">
    <property type="nucleotide sequence ID" value="NZ_AP023355.1"/>
</dbReference>
<dbReference type="KEGG" id="atl:Athai_31070"/>
<gene>
    <name evidence="3" type="ORF">Athai_31070</name>
</gene>
<name>A0A7R7DPN3_9ACTN</name>
<dbReference type="EMBL" id="AP023355">
    <property type="protein sequence ID" value="BCJ35604.1"/>
    <property type="molecule type" value="Genomic_DNA"/>
</dbReference>